<dbReference type="EC" id="5.99.1.4" evidence="1"/>
<dbReference type="GO" id="GO:0004364">
    <property type="term" value="F:glutathione transferase activity"/>
    <property type="evidence" value="ECO:0007669"/>
    <property type="project" value="TreeGrafter"/>
</dbReference>
<comment type="catalytic activity">
    <reaction evidence="1">
        <text>2-hydroxychromene-2-carboxylate = (3E)-4-(2-hydroxyphenyl)-2-oxobut-3-enoate</text>
        <dbReference type="Rhea" id="RHEA:27401"/>
        <dbReference type="ChEBI" id="CHEBI:59350"/>
        <dbReference type="ChEBI" id="CHEBI:59353"/>
        <dbReference type="EC" id="5.99.1.4"/>
    </reaction>
</comment>
<dbReference type="Gene3D" id="3.40.30.10">
    <property type="entry name" value="Glutaredoxin"/>
    <property type="match status" value="1"/>
</dbReference>
<protein>
    <recommendedName>
        <fullName evidence="1">2-hydroxychromene-2-carboxylate isomerase</fullName>
        <ecNumber evidence="1">5.99.1.4</ecNumber>
    </recommendedName>
</protein>
<evidence type="ECO:0000256" key="1">
    <source>
        <dbReference type="PIRNR" id="PIRNR006386"/>
    </source>
</evidence>
<dbReference type="SUPFAM" id="SSF52833">
    <property type="entry name" value="Thioredoxin-like"/>
    <property type="match status" value="1"/>
</dbReference>
<dbReference type="GO" id="GO:1901170">
    <property type="term" value="P:naphthalene catabolic process"/>
    <property type="evidence" value="ECO:0007669"/>
    <property type="project" value="InterPro"/>
</dbReference>
<dbReference type="PANTHER" id="PTHR42943:SF2">
    <property type="entry name" value="GLUTATHIONE S-TRANSFERASE KAPPA 1"/>
    <property type="match status" value="1"/>
</dbReference>
<dbReference type="GO" id="GO:0006749">
    <property type="term" value="P:glutathione metabolic process"/>
    <property type="evidence" value="ECO:0007669"/>
    <property type="project" value="TreeGrafter"/>
</dbReference>
<name>A0A1H8FXN5_9RHOB</name>
<evidence type="ECO:0000259" key="3">
    <source>
        <dbReference type="Pfam" id="PF01323"/>
    </source>
</evidence>
<dbReference type="PANTHER" id="PTHR42943">
    <property type="entry name" value="GLUTATHIONE S-TRANSFERASE KAPPA"/>
    <property type="match status" value="1"/>
</dbReference>
<dbReference type="GO" id="GO:0004602">
    <property type="term" value="F:glutathione peroxidase activity"/>
    <property type="evidence" value="ECO:0007669"/>
    <property type="project" value="TreeGrafter"/>
</dbReference>
<organism evidence="4 5">
    <name type="scientific">Pseudorhodobacter antarcticus</name>
    <dbReference type="NCBI Taxonomy" id="1077947"/>
    <lineage>
        <taxon>Bacteria</taxon>
        <taxon>Pseudomonadati</taxon>
        <taxon>Pseudomonadota</taxon>
        <taxon>Alphaproteobacteria</taxon>
        <taxon>Rhodobacterales</taxon>
        <taxon>Paracoccaceae</taxon>
        <taxon>Pseudorhodobacter</taxon>
    </lineage>
</organism>
<dbReference type="InterPro" id="IPR036249">
    <property type="entry name" value="Thioredoxin-like_sf"/>
</dbReference>
<dbReference type="STRING" id="1077947.SAMN05216227_101235"/>
<reference evidence="4 5" key="1">
    <citation type="submission" date="2016-10" db="EMBL/GenBank/DDBJ databases">
        <authorList>
            <person name="de Groot N.N."/>
        </authorList>
    </citation>
    <scope>NUCLEOTIDE SEQUENCE [LARGE SCALE GENOMIC DNA]</scope>
    <source>
        <strain evidence="4 5">CGMCC 1.10836</strain>
    </source>
</reference>
<dbReference type="Pfam" id="PF01323">
    <property type="entry name" value="DSBA"/>
    <property type="match status" value="1"/>
</dbReference>
<keyword evidence="1 4" id="KW-0413">Isomerase</keyword>
<feature type="domain" description="DSBA-like thioredoxin" evidence="3">
    <location>
        <begin position="27"/>
        <end position="215"/>
    </location>
</feature>
<dbReference type="InterPro" id="IPR044087">
    <property type="entry name" value="NahD-like"/>
</dbReference>
<gene>
    <name evidence="4" type="ORF">SAMN05216227_101235</name>
</gene>
<evidence type="ECO:0000313" key="4">
    <source>
        <dbReference type="EMBL" id="SEN35997.1"/>
    </source>
</evidence>
<feature type="active site" description="Nucleophile" evidence="2">
    <location>
        <position position="35"/>
    </location>
</feature>
<dbReference type="InterPro" id="IPR051924">
    <property type="entry name" value="GST_Kappa/NadH"/>
</dbReference>
<dbReference type="EMBL" id="FOCO01000012">
    <property type="protein sequence ID" value="SEN35997.1"/>
    <property type="molecule type" value="Genomic_DNA"/>
</dbReference>
<dbReference type="AlphaFoldDB" id="A0A1H8FXN5"/>
<accession>A0A1H8FXN5</accession>
<dbReference type="PIRSF" id="PIRSF006386">
    <property type="entry name" value="HCCAis_GSTk"/>
    <property type="match status" value="1"/>
</dbReference>
<proteinExistence type="inferred from homology"/>
<evidence type="ECO:0000256" key="2">
    <source>
        <dbReference type="PIRSR" id="PIRSR006386-1"/>
    </source>
</evidence>
<dbReference type="InterPro" id="IPR014440">
    <property type="entry name" value="HCCAis_GSTk"/>
</dbReference>
<dbReference type="InterPro" id="IPR001853">
    <property type="entry name" value="DSBA-like_thioredoxin_dom"/>
</dbReference>
<sequence length="219" mass="23703">MRVDTAYHRVRVLQTLCNGEPCEMAHIDYYFATISPFVYLAGTRMEAIAAKHGATITYKPLDGPALFARMGKPAEVHPARVDYGLQDRTRQAAKLGLAMSARPAFFPTNRAPSSYAVIAAQAAGGGDMGVLVHALTRACWAEDRNVAEDDVIRAALAEAGFDPDLASRDMLASAEAYGTNLEEAVARGVIGVPFYMVGDARFWGQDRLEDLDLHLAGKI</sequence>
<dbReference type="Proteomes" id="UP000183002">
    <property type="component" value="Unassembled WGS sequence"/>
</dbReference>
<dbReference type="GO" id="GO:0018845">
    <property type="term" value="F:2-hydroxychromene-2-carboxylate isomerase activity"/>
    <property type="evidence" value="ECO:0007669"/>
    <property type="project" value="UniProtKB-UniRule"/>
</dbReference>
<evidence type="ECO:0000313" key="5">
    <source>
        <dbReference type="Proteomes" id="UP000183002"/>
    </source>
</evidence>
<keyword evidence="5" id="KW-1185">Reference proteome</keyword>
<dbReference type="CDD" id="cd03022">
    <property type="entry name" value="DsbA_HCCA_Iso"/>
    <property type="match status" value="1"/>
</dbReference>
<comment type="similarity">
    <text evidence="1">Belongs to the GST superfamily. NadH family.</text>
</comment>